<protein>
    <recommendedName>
        <fullName evidence="6">Ankyrin repeat protein</fullName>
    </recommendedName>
</protein>
<dbReference type="PROSITE" id="PS50088">
    <property type="entry name" value="ANK_REPEAT"/>
    <property type="match status" value="7"/>
</dbReference>
<sequence>METIILARDAAGRSAWDAARNADSREEVKRLVEHEMFTLGQYHYGYTRSFTEAAKRGQIEAVERLIEAGVDIHARAFLDMVGSALEQAALKRRTEVVKIILASEEKQIARDGYSASALEQGVQDAQHDEVTRLVKAKTFLEAAQTNKDTALQDAAGLGDMDVARLLVKHGANADAAADGSHESALSSAASGGHIGMVEYLFDHGATFTIPRGSSQYTALRAAATGGYLDIVEKLLTVGADPNTDRALRAASSGGHLAVVERLLKAGALADDPDTWNREHYSSPLQVAAFGGHLDVVEILLKAGADVNAPSVRQGRTALQAAAGRGDAVLVKRLMDAGAEVNAKAGEWGRTALQAAAEAGSIDIVNTFLKAGAKLEADVWGSISPSLMLAIKGNHRLVFERLLQEVIREEADNTTQATQRALEACVETGHVEFLKTLLSVGVSVKREHGSHSRLLTVAATSGYAEVVKVLLEAGVEINDSKARWSTALQAAVAGDHLETVRVLVSEGADSSAAVGRKEPPLHMACMRGNEQIVRLLLDAGADVHAVSYTEKTATEAAEEGGNQTIMELLKCKQAEMPAPPKRSMSLDLSTVTKAGLCATCGNLPAAFFTKWQSWDTPKWHLSLNSLQDSARSGCPFCMFFWKQLGITTITLPQPSEVRLYRSSHSESVDIWSQIDEPFPEDIECPKTLRAAFQFNVEPFETANVSDDDTEGIFRSRETDNNSVEFVLKGNDGKPLAISAMKTQSSWHKLHEEGPLNNRGWALQEREMSPRIVHFTHEQVLWECRCVKTYEGWPAKNMTKQQGYNGSFNERLLDSINDLGDRNIHDLWYHTVADYSNRLLTKEEDTLPAIAGLAKIVSDYTLSEYVAGLWSEDLLRSLAWGSYKVSSRVRDHSRHANYVAPSCSWASLSRPIRYLSVKASFEDTTLNAAGKHRTWKKGMSIIFEHGDEVASADPFGRVKSGYLRMVAPVFKAVLGYDASSNVFGQIIQMRDSTGSRIVGTMHFDVKSERGSRKVVHCIYLFRQDCPVSGHGKKDDRTCGMGLVLAPVEGLSAMYTRIGFATCLDLKHFEDLGAETFTII</sequence>
<dbReference type="PANTHER" id="PTHR24198">
    <property type="entry name" value="ANKYRIN REPEAT AND PROTEIN KINASE DOMAIN-CONTAINING PROTEIN"/>
    <property type="match status" value="1"/>
</dbReference>
<feature type="repeat" description="ANK" evidence="3">
    <location>
        <begin position="279"/>
        <end position="311"/>
    </location>
</feature>
<dbReference type="PANTHER" id="PTHR24198:SF194">
    <property type="entry name" value="INVERSIN-A"/>
    <property type="match status" value="1"/>
</dbReference>
<evidence type="ECO:0000256" key="1">
    <source>
        <dbReference type="ARBA" id="ARBA00022737"/>
    </source>
</evidence>
<reference evidence="4 5" key="1">
    <citation type="submission" date="2024-02" db="EMBL/GenBank/DDBJ databases">
        <title>De novo assembly and annotation of 12 fungi associated with fruit tree decline syndrome in Ontario, Canada.</title>
        <authorList>
            <person name="Sulman M."/>
            <person name="Ellouze W."/>
            <person name="Ilyukhin E."/>
        </authorList>
    </citation>
    <scope>NUCLEOTIDE SEQUENCE [LARGE SCALE GENOMIC DNA]</scope>
    <source>
        <strain evidence="4 5">M42-189</strain>
    </source>
</reference>
<dbReference type="SMART" id="SM00248">
    <property type="entry name" value="ANK"/>
    <property type="match status" value="11"/>
</dbReference>
<dbReference type="Pfam" id="PF12796">
    <property type="entry name" value="Ank_2"/>
    <property type="match status" value="4"/>
</dbReference>
<dbReference type="PRINTS" id="PR01415">
    <property type="entry name" value="ANKYRIN"/>
</dbReference>
<evidence type="ECO:0000256" key="2">
    <source>
        <dbReference type="ARBA" id="ARBA00023043"/>
    </source>
</evidence>
<dbReference type="InterPro" id="IPR036770">
    <property type="entry name" value="Ankyrin_rpt-contain_sf"/>
</dbReference>
<dbReference type="Gene3D" id="1.25.40.20">
    <property type="entry name" value="Ankyrin repeat-containing domain"/>
    <property type="match status" value="4"/>
</dbReference>
<comment type="caution">
    <text evidence="4">The sequence shown here is derived from an EMBL/GenBank/DDBJ whole genome shotgun (WGS) entry which is preliminary data.</text>
</comment>
<evidence type="ECO:0000313" key="4">
    <source>
        <dbReference type="EMBL" id="KAL1604130.1"/>
    </source>
</evidence>
<dbReference type="SUPFAM" id="SSF48403">
    <property type="entry name" value="Ankyrin repeat"/>
    <property type="match status" value="2"/>
</dbReference>
<evidence type="ECO:0008006" key="6">
    <source>
        <dbReference type="Google" id="ProtNLM"/>
    </source>
</evidence>
<accession>A0ABR3RI70</accession>
<feature type="repeat" description="ANK" evidence="3">
    <location>
        <begin position="515"/>
        <end position="547"/>
    </location>
</feature>
<dbReference type="EMBL" id="JAKJXO020000006">
    <property type="protein sequence ID" value="KAL1604130.1"/>
    <property type="molecule type" value="Genomic_DNA"/>
</dbReference>
<feature type="repeat" description="ANK" evidence="3">
    <location>
        <begin position="313"/>
        <end position="345"/>
    </location>
</feature>
<dbReference type="Proteomes" id="UP001521785">
    <property type="component" value="Unassembled WGS sequence"/>
</dbReference>
<feature type="repeat" description="ANK" evidence="3">
    <location>
        <begin position="146"/>
        <end position="178"/>
    </location>
</feature>
<dbReference type="PROSITE" id="PS50297">
    <property type="entry name" value="ANK_REP_REGION"/>
    <property type="match status" value="6"/>
</dbReference>
<keyword evidence="5" id="KW-1185">Reference proteome</keyword>
<proteinExistence type="predicted"/>
<evidence type="ECO:0000256" key="3">
    <source>
        <dbReference type="PROSITE-ProRule" id="PRU00023"/>
    </source>
</evidence>
<organism evidence="4 5">
    <name type="scientific">Paraconiothyrium brasiliense</name>
    <dbReference type="NCBI Taxonomy" id="300254"/>
    <lineage>
        <taxon>Eukaryota</taxon>
        <taxon>Fungi</taxon>
        <taxon>Dikarya</taxon>
        <taxon>Ascomycota</taxon>
        <taxon>Pezizomycotina</taxon>
        <taxon>Dothideomycetes</taxon>
        <taxon>Pleosporomycetidae</taxon>
        <taxon>Pleosporales</taxon>
        <taxon>Massarineae</taxon>
        <taxon>Didymosphaeriaceae</taxon>
        <taxon>Paraconiothyrium</taxon>
    </lineage>
</organism>
<keyword evidence="2 3" id="KW-0040">ANK repeat</keyword>
<dbReference type="InterPro" id="IPR002110">
    <property type="entry name" value="Ankyrin_rpt"/>
</dbReference>
<name>A0ABR3RI70_9PLEO</name>
<feature type="repeat" description="ANK" evidence="3">
    <location>
        <begin position="347"/>
        <end position="376"/>
    </location>
</feature>
<feature type="repeat" description="ANK" evidence="3">
    <location>
        <begin position="449"/>
        <end position="481"/>
    </location>
</feature>
<evidence type="ECO:0000313" key="5">
    <source>
        <dbReference type="Proteomes" id="UP001521785"/>
    </source>
</evidence>
<feature type="repeat" description="ANK" evidence="3">
    <location>
        <begin position="214"/>
        <end position="246"/>
    </location>
</feature>
<gene>
    <name evidence="4" type="ORF">SLS60_005723</name>
</gene>
<keyword evidence="1" id="KW-0677">Repeat</keyword>